<dbReference type="EMBL" id="WPHR01000031">
    <property type="protein sequence ID" value="MUZ75549.1"/>
    <property type="molecule type" value="Genomic_DNA"/>
</dbReference>
<keyword evidence="2 10" id="KW-0732">Signal</keyword>
<dbReference type="GO" id="GO:0009002">
    <property type="term" value="F:serine-type D-Ala-D-Ala carboxypeptidase activity"/>
    <property type="evidence" value="ECO:0007669"/>
    <property type="project" value="InterPro"/>
</dbReference>
<dbReference type="GO" id="GO:0009252">
    <property type="term" value="P:peptidoglycan biosynthetic process"/>
    <property type="evidence" value="ECO:0007669"/>
    <property type="project" value="UniProtKB-KW"/>
</dbReference>
<feature type="active site" evidence="7">
    <location>
        <position position="120"/>
    </location>
</feature>
<name>A0A6L6VMK4_AGRVI</name>
<evidence type="ECO:0000256" key="2">
    <source>
        <dbReference type="ARBA" id="ARBA00022729"/>
    </source>
</evidence>
<dbReference type="AlphaFoldDB" id="A0A6L6VMK4"/>
<dbReference type="SUPFAM" id="SSF110997">
    <property type="entry name" value="Sporulation related repeat"/>
    <property type="match status" value="1"/>
</dbReference>
<dbReference type="PRINTS" id="PR00725">
    <property type="entry name" value="DADACBPTASE1"/>
</dbReference>
<dbReference type="Gene3D" id="3.40.710.10">
    <property type="entry name" value="DD-peptidase/beta-lactamase superfamily"/>
    <property type="match status" value="1"/>
</dbReference>
<feature type="active site" description="Acyl-ester intermediate" evidence="7">
    <location>
        <position position="60"/>
    </location>
</feature>
<keyword evidence="6" id="KW-0961">Cell wall biogenesis/degradation</keyword>
<dbReference type="GO" id="GO:0071555">
    <property type="term" value="P:cell wall organization"/>
    <property type="evidence" value="ECO:0007669"/>
    <property type="project" value="UniProtKB-KW"/>
</dbReference>
<dbReference type="InterPro" id="IPR012338">
    <property type="entry name" value="Beta-lactam/transpept-like"/>
</dbReference>
<keyword evidence="3" id="KW-0378">Hydrolase</keyword>
<dbReference type="SUPFAM" id="SSF56601">
    <property type="entry name" value="beta-lactamase/transpeptidase-like"/>
    <property type="match status" value="1"/>
</dbReference>
<dbReference type="GO" id="GO:0008360">
    <property type="term" value="P:regulation of cell shape"/>
    <property type="evidence" value="ECO:0007669"/>
    <property type="project" value="UniProtKB-KW"/>
</dbReference>
<reference evidence="12 13" key="1">
    <citation type="submission" date="2019-12" db="EMBL/GenBank/DDBJ databases">
        <title>Whole-genome sequencing of Allorhizobium vitis.</title>
        <authorList>
            <person name="Gan H.M."/>
            <person name="Szegedi E."/>
            <person name="Burr T."/>
            <person name="Savka M.A."/>
        </authorList>
    </citation>
    <scope>NUCLEOTIDE SEQUENCE [LARGE SCALE GENOMIC DNA]</scope>
    <source>
        <strain evidence="12 13">CG516</strain>
    </source>
</reference>
<evidence type="ECO:0000256" key="7">
    <source>
        <dbReference type="PIRSR" id="PIRSR618044-1"/>
    </source>
</evidence>
<evidence type="ECO:0000256" key="3">
    <source>
        <dbReference type="ARBA" id="ARBA00022801"/>
    </source>
</evidence>
<keyword evidence="5" id="KW-0573">Peptidoglycan synthesis</keyword>
<feature type="signal peptide" evidence="10">
    <location>
        <begin position="1"/>
        <end position="32"/>
    </location>
</feature>
<dbReference type="Proteomes" id="UP000477951">
    <property type="component" value="Unassembled WGS sequence"/>
</dbReference>
<feature type="active site" description="Proton acceptor" evidence="7">
    <location>
        <position position="63"/>
    </location>
</feature>
<feature type="domain" description="SPOR" evidence="11">
    <location>
        <begin position="327"/>
        <end position="411"/>
    </location>
</feature>
<proteinExistence type="inferred from homology"/>
<evidence type="ECO:0000256" key="1">
    <source>
        <dbReference type="ARBA" id="ARBA00007164"/>
    </source>
</evidence>
<accession>A0A6L6VMK4</accession>
<evidence type="ECO:0000256" key="8">
    <source>
        <dbReference type="PIRSR" id="PIRSR618044-2"/>
    </source>
</evidence>
<dbReference type="InterPro" id="IPR007730">
    <property type="entry name" value="SPOR-like_dom"/>
</dbReference>
<dbReference type="Gene3D" id="3.30.70.1070">
    <property type="entry name" value="Sporulation related repeat"/>
    <property type="match status" value="1"/>
</dbReference>
<protein>
    <submittedName>
        <fullName evidence="12">Peptidase M15</fullName>
    </submittedName>
</protein>
<organism evidence="12 13">
    <name type="scientific">Agrobacterium vitis</name>
    <name type="common">Rhizobium vitis</name>
    <dbReference type="NCBI Taxonomy" id="373"/>
    <lineage>
        <taxon>Bacteria</taxon>
        <taxon>Pseudomonadati</taxon>
        <taxon>Pseudomonadota</taxon>
        <taxon>Alphaproteobacteria</taxon>
        <taxon>Hyphomicrobiales</taxon>
        <taxon>Rhizobiaceae</taxon>
        <taxon>Rhizobium/Agrobacterium group</taxon>
        <taxon>Agrobacterium</taxon>
    </lineage>
</organism>
<keyword evidence="4" id="KW-0133">Cell shape</keyword>
<dbReference type="GO" id="GO:0006508">
    <property type="term" value="P:proteolysis"/>
    <property type="evidence" value="ECO:0007669"/>
    <property type="project" value="InterPro"/>
</dbReference>
<dbReference type="Pfam" id="PF00768">
    <property type="entry name" value="Peptidase_S11"/>
    <property type="match status" value="1"/>
</dbReference>
<dbReference type="GO" id="GO:0042834">
    <property type="term" value="F:peptidoglycan binding"/>
    <property type="evidence" value="ECO:0007669"/>
    <property type="project" value="InterPro"/>
</dbReference>
<dbReference type="Pfam" id="PF05036">
    <property type="entry name" value="SPOR"/>
    <property type="match status" value="1"/>
</dbReference>
<dbReference type="InterPro" id="IPR001967">
    <property type="entry name" value="Peptidase_S11_N"/>
</dbReference>
<dbReference type="PANTHER" id="PTHR21581:SF6">
    <property type="entry name" value="TRAFFICKING PROTEIN PARTICLE COMPLEX SUBUNIT 12"/>
    <property type="match status" value="1"/>
</dbReference>
<dbReference type="PANTHER" id="PTHR21581">
    <property type="entry name" value="D-ALANYL-D-ALANINE CARBOXYPEPTIDASE"/>
    <property type="match status" value="1"/>
</dbReference>
<dbReference type="PROSITE" id="PS51724">
    <property type="entry name" value="SPOR"/>
    <property type="match status" value="1"/>
</dbReference>
<evidence type="ECO:0000256" key="9">
    <source>
        <dbReference type="RuleBase" id="RU004016"/>
    </source>
</evidence>
<dbReference type="InterPro" id="IPR018044">
    <property type="entry name" value="Peptidase_S11"/>
</dbReference>
<feature type="chain" id="PRO_5026846136" evidence="10">
    <location>
        <begin position="33"/>
        <end position="417"/>
    </location>
</feature>
<feature type="binding site" evidence="8">
    <location>
        <position position="222"/>
    </location>
    <ligand>
        <name>substrate</name>
    </ligand>
</feature>
<evidence type="ECO:0000256" key="10">
    <source>
        <dbReference type="SAM" id="SignalP"/>
    </source>
</evidence>
<comment type="caution">
    <text evidence="12">The sequence shown here is derived from an EMBL/GenBank/DDBJ whole genome shotgun (WGS) entry which is preliminary data.</text>
</comment>
<sequence>MVLPCRGNRPNLAAITAISFLAAASFSAPAFAGYADFVIDATSGKILAEHNADVLNHPASLTKMMTLYLTFEALHDGRLSWDQNIVMSKNGAATIPTKLGVPAGKSFTVREAVYGMIVKSANDAAEGIGDHLAGSEQNFADMMTKKARQLGMSRTVFRNGSGLPDMKQITTARDMATLAIALMRDFPSEYRLFSMRSFDFRGATIRGHNRLMNRYQGMDGLKTGFTNASGFNIVSTINRDGKRIVGVVLGGRTARSRDDKMAALLDATKSIAPTHSNIEVAAQAASPSREPTTLGYVPLPVNRPEAAFDAMAVGSIAPVRLTAGAGGSRLGGWAVQIAATDNRDNALSLLEKAQGALIEPPLGLKRSAESVTANNRTFYRARFVGFETRSSAVKTCQTLKAKEYSCIVLANMDDLKG</sequence>
<evidence type="ECO:0000256" key="5">
    <source>
        <dbReference type="ARBA" id="ARBA00022984"/>
    </source>
</evidence>
<dbReference type="InterPro" id="IPR036680">
    <property type="entry name" value="SPOR-like_sf"/>
</dbReference>
<evidence type="ECO:0000256" key="4">
    <source>
        <dbReference type="ARBA" id="ARBA00022960"/>
    </source>
</evidence>
<comment type="similarity">
    <text evidence="1 9">Belongs to the peptidase S11 family.</text>
</comment>
<evidence type="ECO:0000313" key="13">
    <source>
        <dbReference type="Proteomes" id="UP000477951"/>
    </source>
</evidence>
<evidence type="ECO:0000256" key="6">
    <source>
        <dbReference type="ARBA" id="ARBA00023316"/>
    </source>
</evidence>
<evidence type="ECO:0000313" key="12">
    <source>
        <dbReference type="EMBL" id="MUZ75549.1"/>
    </source>
</evidence>
<gene>
    <name evidence="12" type="ORF">GOZ90_23030</name>
</gene>
<dbReference type="RefSeq" id="WP_156616245.1">
    <property type="nucleotide sequence ID" value="NZ_WPHR01000031.1"/>
</dbReference>
<evidence type="ECO:0000259" key="11">
    <source>
        <dbReference type="PROSITE" id="PS51724"/>
    </source>
</evidence>